<sequence length="203" mass="22873">MVRALLLLDRLRRGRRLDMRAFSPTKSAYRDTARHDAHCRAGELVFAELRRSRTRFPDRFHSLPEAVSVLEEELDELTDAVRANMIEHARAEAVQVGAMALRLIVDLEPHALSDARDRLAMQAAVSKTVQLGQPAKPLVSAHEGRGFIRCRHEQLCAALVSEDIEPDEQMRKVVLAAYGIAVLALRFVAEVPVDTHRQLEGRR</sequence>
<name>A0AAW5SD59_MYCBC</name>
<evidence type="ECO:0000313" key="2">
    <source>
        <dbReference type="Proteomes" id="UP001207588"/>
    </source>
</evidence>
<organism evidence="1 2">
    <name type="scientific">Mycobacterium bouchedurhonense</name>
    <dbReference type="NCBI Taxonomy" id="701041"/>
    <lineage>
        <taxon>Bacteria</taxon>
        <taxon>Bacillati</taxon>
        <taxon>Actinomycetota</taxon>
        <taxon>Actinomycetes</taxon>
        <taxon>Mycobacteriales</taxon>
        <taxon>Mycobacteriaceae</taxon>
        <taxon>Mycobacterium</taxon>
        <taxon>Mycobacterium avium complex (MAC)</taxon>
    </lineage>
</organism>
<evidence type="ECO:0000313" key="1">
    <source>
        <dbReference type="EMBL" id="MCV6992960.1"/>
    </source>
</evidence>
<reference evidence="1" key="2">
    <citation type="journal article" date="2022" name="BMC Genomics">
        <title>Comparative genome analysis of mycobacteria focusing on tRNA and non-coding RNA.</title>
        <authorList>
            <person name="Behra P.R.K."/>
            <person name="Pettersson B.M.F."/>
            <person name="Ramesh M."/>
            <person name="Das S."/>
            <person name="Dasgupta S."/>
            <person name="Kirsebom L.A."/>
        </authorList>
    </citation>
    <scope>NUCLEOTIDE SEQUENCE</scope>
    <source>
        <strain evidence="1">DSM 45439</strain>
    </source>
</reference>
<reference evidence="1" key="1">
    <citation type="submission" date="2020-07" db="EMBL/GenBank/DDBJ databases">
        <authorList>
            <person name="Pettersson B.M.F."/>
            <person name="Behra P.R.K."/>
            <person name="Ramesh M."/>
            <person name="Das S."/>
            <person name="Dasgupta S."/>
            <person name="Kirsebom L.A."/>
        </authorList>
    </citation>
    <scope>NUCLEOTIDE SEQUENCE</scope>
    <source>
        <strain evidence="1">DSM 45439</strain>
    </source>
</reference>
<dbReference type="AlphaFoldDB" id="A0AAW5SD59"/>
<dbReference type="EMBL" id="JACKTG010000091">
    <property type="protein sequence ID" value="MCV6992960.1"/>
    <property type="molecule type" value="Genomic_DNA"/>
</dbReference>
<protein>
    <submittedName>
        <fullName evidence="1">Uncharacterized protein</fullName>
    </submittedName>
</protein>
<gene>
    <name evidence="1" type="ORF">H7I91_27545</name>
</gene>
<dbReference type="Proteomes" id="UP001207588">
    <property type="component" value="Unassembled WGS sequence"/>
</dbReference>
<comment type="caution">
    <text evidence="1">The sequence shown here is derived from an EMBL/GenBank/DDBJ whole genome shotgun (WGS) entry which is preliminary data.</text>
</comment>
<dbReference type="RefSeq" id="WP_139800160.1">
    <property type="nucleotide sequence ID" value="NZ_JACKTG010000091.1"/>
</dbReference>
<accession>A0AAW5SD59</accession>
<proteinExistence type="predicted"/>